<dbReference type="Pfam" id="PF01066">
    <property type="entry name" value="CDP-OH_P_transf"/>
    <property type="match status" value="1"/>
</dbReference>
<evidence type="ECO:0000256" key="11">
    <source>
        <dbReference type="ARBA" id="ARBA00047433"/>
    </source>
</evidence>
<evidence type="ECO:0000256" key="10">
    <source>
        <dbReference type="ARBA" id="ARBA00039001"/>
    </source>
</evidence>
<reference evidence="14" key="1">
    <citation type="submission" date="2022-10" db="EMBL/GenBank/DDBJ databases">
        <title>Genome assembly of Pristionchus species.</title>
        <authorList>
            <person name="Yoshida K."/>
            <person name="Sommer R.J."/>
        </authorList>
    </citation>
    <scope>NUCLEOTIDE SEQUENCE [LARGE SCALE GENOMIC DNA]</scope>
    <source>
        <strain evidence="14">RS5460</strain>
    </source>
</reference>
<evidence type="ECO:0000256" key="8">
    <source>
        <dbReference type="ARBA" id="ARBA00023209"/>
    </source>
</evidence>
<dbReference type="PANTHER" id="PTHR14269:SF60">
    <property type="entry name" value="CARDIOLIPIN SYNTHASE (CMP-FORMING)"/>
    <property type="match status" value="1"/>
</dbReference>
<dbReference type="AlphaFoldDB" id="A0AAN5DA20"/>
<evidence type="ECO:0000256" key="6">
    <source>
        <dbReference type="ARBA" id="ARBA00023098"/>
    </source>
</evidence>
<evidence type="ECO:0000313" key="14">
    <source>
        <dbReference type="Proteomes" id="UP001328107"/>
    </source>
</evidence>
<dbReference type="Proteomes" id="UP001328107">
    <property type="component" value="Unassembled WGS sequence"/>
</dbReference>
<dbReference type="Gene3D" id="1.20.120.1760">
    <property type="match status" value="1"/>
</dbReference>
<evidence type="ECO:0000313" key="13">
    <source>
        <dbReference type="EMBL" id="GMR59586.1"/>
    </source>
</evidence>
<dbReference type="GO" id="GO:0016020">
    <property type="term" value="C:membrane"/>
    <property type="evidence" value="ECO:0007669"/>
    <property type="project" value="UniProtKB-SubCell"/>
</dbReference>
<keyword evidence="6" id="KW-0443">Lipid metabolism</keyword>
<name>A0AAN5DA20_9BILA</name>
<dbReference type="PANTHER" id="PTHR14269">
    <property type="entry name" value="CDP-DIACYLGLYCEROL--GLYCEROL-3-PHOSPHATE 3-PHOSPHATIDYLTRANSFERASE-RELATED"/>
    <property type="match status" value="1"/>
</dbReference>
<feature type="transmembrane region" description="Helical" evidence="12">
    <location>
        <begin position="145"/>
        <end position="169"/>
    </location>
</feature>
<keyword evidence="3" id="KW-0808">Transferase</keyword>
<dbReference type="InterPro" id="IPR043130">
    <property type="entry name" value="CDP-OH_PTrfase_TM_dom"/>
</dbReference>
<dbReference type="GO" id="GO:0005739">
    <property type="term" value="C:mitochondrion"/>
    <property type="evidence" value="ECO:0007669"/>
    <property type="project" value="TreeGrafter"/>
</dbReference>
<keyword evidence="2" id="KW-0444">Lipid biosynthesis</keyword>
<protein>
    <recommendedName>
        <fullName evidence="10">cardiolipin synthase (CMP-forming)</fullName>
        <ecNumber evidence="10">2.7.8.41</ecNumber>
    </recommendedName>
</protein>
<keyword evidence="8" id="KW-0594">Phospholipid biosynthesis</keyword>
<keyword evidence="4 12" id="KW-0812">Transmembrane</keyword>
<dbReference type="EC" id="2.7.8.41" evidence="10"/>
<accession>A0AAN5DA20</accession>
<gene>
    <name evidence="13" type="ORF">PMAYCL1PPCAC_29781</name>
</gene>
<feature type="transmembrane region" description="Helical" evidence="12">
    <location>
        <begin position="214"/>
        <end position="232"/>
    </location>
</feature>
<keyword evidence="5 12" id="KW-1133">Transmembrane helix</keyword>
<comment type="caution">
    <text evidence="13">The sequence shown here is derived from an EMBL/GenBank/DDBJ whole genome shotgun (WGS) entry which is preliminary data.</text>
</comment>
<dbReference type="EMBL" id="BTRK01000006">
    <property type="protein sequence ID" value="GMR59586.1"/>
    <property type="molecule type" value="Genomic_DNA"/>
</dbReference>
<evidence type="ECO:0000256" key="4">
    <source>
        <dbReference type="ARBA" id="ARBA00022692"/>
    </source>
</evidence>
<keyword evidence="7 12" id="KW-0472">Membrane</keyword>
<evidence type="ECO:0000256" key="1">
    <source>
        <dbReference type="ARBA" id="ARBA00004141"/>
    </source>
</evidence>
<feature type="non-terminal residue" evidence="13">
    <location>
        <position position="1"/>
    </location>
</feature>
<organism evidence="13 14">
    <name type="scientific">Pristionchus mayeri</name>
    <dbReference type="NCBI Taxonomy" id="1317129"/>
    <lineage>
        <taxon>Eukaryota</taxon>
        <taxon>Metazoa</taxon>
        <taxon>Ecdysozoa</taxon>
        <taxon>Nematoda</taxon>
        <taxon>Chromadorea</taxon>
        <taxon>Rhabditida</taxon>
        <taxon>Rhabditina</taxon>
        <taxon>Diplogasteromorpha</taxon>
        <taxon>Diplogasteroidea</taxon>
        <taxon>Neodiplogasteridae</taxon>
        <taxon>Pristionchus</taxon>
    </lineage>
</organism>
<dbReference type="InterPro" id="IPR050324">
    <property type="entry name" value="CDP-alcohol_PTase-I"/>
</dbReference>
<dbReference type="InterPro" id="IPR000462">
    <property type="entry name" value="CDP-OH_P_trans"/>
</dbReference>
<evidence type="ECO:0000256" key="7">
    <source>
        <dbReference type="ARBA" id="ARBA00023136"/>
    </source>
</evidence>
<dbReference type="GO" id="GO:0032049">
    <property type="term" value="P:cardiolipin biosynthetic process"/>
    <property type="evidence" value="ECO:0007669"/>
    <property type="project" value="TreeGrafter"/>
</dbReference>
<keyword evidence="9" id="KW-1208">Phospholipid metabolism</keyword>
<comment type="catalytic activity">
    <reaction evidence="11">
        <text>a CDP-1,2-diacyl-sn-glycerol + a 1,2-diacyl-sn-glycero-3-phospho-(1'-sn-glycerol) = a cardiolipin + CMP + H(+)</text>
        <dbReference type="Rhea" id="RHEA:32931"/>
        <dbReference type="ChEBI" id="CHEBI:15378"/>
        <dbReference type="ChEBI" id="CHEBI:58332"/>
        <dbReference type="ChEBI" id="CHEBI:60377"/>
        <dbReference type="ChEBI" id="CHEBI:62237"/>
        <dbReference type="ChEBI" id="CHEBI:64716"/>
        <dbReference type="EC" id="2.7.8.41"/>
    </reaction>
</comment>
<sequence length="295" mass="32387">LIQYRCSIMIVGRRGALQCVNMLRSFPLKLVHEDSRLFLACSFSQRPLFRVPSNGVSLNKYSYLSSEADDPGRHRVFTVPNALCVFRIGVTPVIGSLVVTGSYSPALTLFVVAAMTDMLDGLIARNVRGQKSLLGSVLDPVADKLLVGTLFITCTYAALIPVPLTALVLTRDVSLIVGGFYKRYQTMHPPMTLSRFFDSKVSSMQIVPTLVSKVNTVLQLSVVTLALVVPVIEAGPFMDHFFTGLWYVLLYHCNVCINVLRVFTSVHLSSFSVSTGITTLWSGLQYASGKAIKKI</sequence>
<evidence type="ECO:0000256" key="12">
    <source>
        <dbReference type="SAM" id="Phobius"/>
    </source>
</evidence>
<dbReference type="GO" id="GO:0043337">
    <property type="term" value="F:cardiolipin synthase (CMP-forming)"/>
    <property type="evidence" value="ECO:0007669"/>
    <property type="project" value="UniProtKB-EC"/>
</dbReference>
<evidence type="ECO:0000256" key="9">
    <source>
        <dbReference type="ARBA" id="ARBA00023264"/>
    </source>
</evidence>
<feature type="transmembrane region" description="Helical" evidence="12">
    <location>
        <begin position="244"/>
        <end position="263"/>
    </location>
</feature>
<keyword evidence="14" id="KW-1185">Reference proteome</keyword>
<evidence type="ECO:0000256" key="5">
    <source>
        <dbReference type="ARBA" id="ARBA00022989"/>
    </source>
</evidence>
<comment type="subcellular location">
    <subcellularLocation>
        <location evidence="1">Membrane</location>
        <topology evidence="1">Multi-pass membrane protein</topology>
    </subcellularLocation>
</comment>
<proteinExistence type="predicted"/>
<evidence type="ECO:0000256" key="3">
    <source>
        <dbReference type="ARBA" id="ARBA00022679"/>
    </source>
</evidence>
<evidence type="ECO:0000256" key="2">
    <source>
        <dbReference type="ARBA" id="ARBA00022516"/>
    </source>
</evidence>